<evidence type="ECO:0000313" key="17">
    <source>
        <dbReference type="Proteomes" id="UP000663851"/>
    </source>
</evidence>
<keyword evidence="5" id="KW-0805">Transcription regulation</keyword>
<name>A0A820M743_9BILA</name>
<feature type="region of interest" description="Disordered" evidence="11">
    <location>
        <begin position="1451"/>
        <end position="1484"/>
    </location>
</feature>
<dbReference type="GO" id="GO:0006357">
    <property type="term" value="P:regulation of transcription by RNA polymerase II"/>
    <property type="evidence" value="ECO:0007669"/>
    <property type="project" value="InterPro"/>
</dbReference>
<dbReference type="Gene3D" id="1.20.920.10">
    <property type="entry name" value="Bromodomain-like"/>
    <property type="match status" value="1"/>
</dbReference>
<evidence type="ECO:0000259" key="14">
    <source>
        <dbReference type="PROSITE" id="PS50827"/>
    </source>
</evidence>
<accession>A0A820M743</accession>
<feature type="region of interest" description="Disordered" evidence="11">
    <location>
        <begin position="842"/>
        <end position="874"/>
    </location>
</feature>
<evidence type="ECO:0000256" key="6">
    <source>
        <dbReference type="ARBA" id="ARBA00023117"/>
    </source>
</evidence>
<feature type="compositionally biased region" description="Polar residues" evidence="11">
    <location>
        <begin position="857"/>
        <end position="868"/>
    </location>
</feature>
<evidence type="ECO:0000313" key="16">
    <source>
        <dbReference type="EMBL" id="CAF4367777.1"/>
    </source>
</evidence>
<dbReference type="InterPro" id="IPR038028">
    <property type="entry name" value="BPTF"/>
</dbReference>
<dbReference type="SMART" id="SM00249">
    <property type="entry name" value="PHD"/>
    <property type="match status" value="3"/>
</dbReference>
<feature type="compositionally biased region" description="Polar residues" evidence="11">
    <location>
        <begin position="698"/>
        <end position="707"/>
    </location>
</feature>
<dbReference type="Gene3D" id="3.30.40.10">
    <property type="entry name" value="Zinc/RING finger domain, C3HC4 (zinc finger)"/>
    <property type="match status" value="3"/>
</dbReference>
<dbReference type="InterPro" id="IPR018501">
    <property type="entry name" value="DDT_dom"/>
</dbReference>
<keyword evidence="6 9" id="KW-0103">Bromodomain</keyword>
<evidence type="ECO:0000259" key="13">
    <source>
        <dbReference type="PROSITE" id="PS50016"/>
    </source>
</evidence>
<keyword evidence="7" id="KW-0804">Transcription</keyword>
<dbReference type="Proteomes" id="UP000663851">
    <property type="component" value="Unassembled WGS sequence"/>
</dbReference>
<dbReference type="EMBL" id="CAJOBO010001345">
    <property type="protein sequence ID" value="CAF4367777.1"/>
    <property type="molecule type" value="Genomic_DNA"/>
</dbReference>
<dbReference type="PROSITE" id="PS50016">
    <property type="entry name" value="ZF_PHD_2"/>
    <property type="match status" value="3"/>
</dbReference>
<evidence type="ECO:0000256" key="4">
    <source>
        <dbReference type="ARBA" id="ARBA00022833"/>
    </source>
</evidence>
<dbReference type="Pfam" id="PF00628">
    <property type="entry name" value="PHD"/>
    <property type="match status" value="3"/>
</dbReference>
<keyword evidence="4" id="KW-0862">Zinc</keyword>
<evidence type="ECO:0000256" key="3">
    <source>
        <dbReference type="ARBA" id="ARBA00022771"/>
    </source>
</evidence>
<dbReference type="InterPro" id="IPR019786">
    <property type="entry name" value="Zinc_finger_PHD-type_CS"/>
</dbReference>
<comment type="caution">
    <text evidence="16">The sequence shown here is derived from an EMBL/GenBank/DDBJ whole genome shotgun (WGS) entry which is preliminary data.</text>
</comment>
<dbReference type="Pfam" id="PF02791">
    <property type="entry name" value="DDT"/>
    <property type="match status" value="1"/>
</dbReference>
<feature type="compositionally biased region" description="Basic and acidic residues" evidence="11">
    <location>
        <begin position="1800"/>
        <end position="1814"/>
    </location>
</feature>
<dbReference type="CDD" id="cd15560">
    <property type="entry name" value="PHD2_3_BPTF"/>
    <property type="match status" value="1"/>
</dbReference>
<organism evidence="16 17">
    <name type="scientific">Rotaria socialis</name>
    <dbReference type="NCBI Taxonomy" id="392032"/>
    <lineage>
        <taxon>Eukaryota</taxon>
        <taxon>Metazoa</taxon>
        <taxon>Spiralia</taxon>
        <taxon>Gnathifera</taxon>
        <taxon>Rotifera</taxon>
        <taxon>Eurotatoria</taxon>
        <taxon>Bdelloidea</taxon>
        <taxon>Philodinida</taxon>
        <taxon>Philodinidae</taxon>
        <taxon>Rotaria</taxon>
    </lineage>
</organism>
<feature type="domain" description="DDT" evidence="14">
    <location>
        <begin position="85"/>
        <end position="147"/>
    </location>
</feature>
<feature type="region of interest" description="Disordered" evidence="11">
    <location>
        <begin position="1794"/>
        <end position="1911"/>
    </location>
</feature>
<dbReference type="InterPro" id="IPR011011">
    <property type="entry name" value="Znf_FYVE_PHD"/>
</dbReference>
<feature type="compositionally biased region" description="Basic and acidic residues" evidence="11">
    <location>
        <begin position="1833"/>
        <end position="1848"/>
    </location>
</feature>
<evidence type="ECO:0000256" key="7">
    <source>
        <dbReference type="ARBA" id="ARBA00023163"/>
    </source>
</evidence>
<dbReference type="EMBL" id="CAJNYD010000006">
    <property type="protein sequence ID" value="CAF3167851.1"/>
    <property type="molecule type" value="Genomic_DNA"/>
</dbReference>
<dbReference type="SMART" id="SM00297">
    <property type="entry name" value="BROMO"/>
    <property type="match status" value="1"/>
</dbReference>
<feature type="region of interest" description="Disordered" evidence="11">
    <location>
        <begin position="637"/>
        <end position="772"/>
    </location>
</feature>
<dbReference type="PANTHER" id="PTHR45975">
    <property type="entry name" value="NUCLEOSOME-REMODELING FACTOR SUBUNIT BPTF"/>
    <property type="match status" value="1"/>
</dbReference>
<dbReference type="InterPro" id="IPR001965">
    <property type="entry name" value="Znf_PHD"/>
</dbReference>
<evidence type="ECO:0000256" key="2">
    <source>
        <dbReference type="ARBA" id="ARBA00022723"/>
    </source>
</evidence>
<dbReference type="InterPro" id="IPR036427">
    <property type="entry name" value="Bromodomain-like_sf"/>
</dbReference>
<dbReference type="Pfam" id="PF00439">
    <property type="entry name" value="Bromodomain"/>
    <property type="match status" value="1"/>
</dbReference>
<dbReference type="PROSITE" id="PS50014">
    <property type="entry name" value="BROMODOMAIN_2"/>
    <property type="match status" value="1"/>
</dbReference>
<gene>
    <name evidence="16" type="ORF">HFQ381_LOCUS17843</name>
    <name evidence="15" type="ORF">LUA448_LOCUS241</name>
</gene>
<evidence type="ECO:0000256" key="10">
    <source>
        <dbReference type="PROSITE-ProRule" id="PRU00146"/>
    </source>
</evidence>
<keyword evidence="8" id="KW-0539">Nucleus</keyword>
<evidence type="ECO:0000256" key="5">
    <source>
        <dbReference type="ARBA" id="ARBA00023015"/>
    </source>
</evidence>
<feature type="compositionally biased region" description="Basic residues" evidence="11">
    <location>
        <begin position="1451"/>
        <end position="1467"/>
    </location>
</feature>
<dbReference type="SUPFAM" id="SSF47370">
    <property type="entry name" value="Bromodomain"/>
    <property type="match status" value="1"/>
</dbReference>
<protein>
    <submittedName>
        <fullName evidence="16">Uncharacterized protein</fullName>
    </submittedName>
</protein>
<evidence type="ECO:0000256" key="1">
    <source>
        <dbReference type="ARBA" id="ARBA00004123"/>
    </source>
</evidence>
<dbReference type="Proteomes" id="UP000663833">
    <property type="component" value="Unassembled WGS sequence"/>
</dbReference>
<feature type="domain" description="PHD-type" evidence="13">
    <location>
        <begin position="1947"/>
        <end position="1998"/>
    </location>
</feature>
<evidence type="ECO:0000256" key="11">
    <source>
        <dbReference type="SAM" id="MobiDB-lite"/>
    </source>
</evidence>
<evidence type="ECO:0000256" key="9">
    <source>
        <dbReference type="PROSITE-ProRule" id="PRU00035"/>
    </source>
</evidence>
<dbReference type="SUPFAM" id="SSF57903">
    <property type="entry name" value="FYVE/PHD zinc finger"/>
    <property type="match status" value="3"/>
</dbReference>
<dbReference type="GO" id="GO:0016589">
    <property type="term" value="C:NURF complex"/>
    <property type="evidence" value="ECO:0007669"/>
    <property type="project" value="InterPro"/>
</dbReference>
<dbReference type="InterPro" id="IPR019787">
    <property type="entry name" value="Znf_PHD-finger"/>
</dbReference>
<evidence type="ECO:0000256" key="8">
    <source>
        <dbReference type="ARBA" id="ARBA00023242"/>
    </source>
</evidence>
<dbReference type="PRINTS" id="PR00503">
    <property type="entry name" value="BROMODOMAIN"/>
</dbReference>
<dbReference type="GO" id="GO:0000978">
    <property type="term" value="F:RNA polymerase II cis-regulatory region sequence-specific DNA binding"/>
    <property type="evidence" value="ECO:0007669"/>
    <property type="project" value="TreeGrafter"/>
</dbReference>
<dbReference type="SMART" id="SM00571">
    <property type="entry name" value="DDT"/>
    <property type="match status" value="1"/>
</dbReference>
<reference evidence="16" key="1">
    <citation type="submission" date="2021-02" db="EMBL/GenBank/DDBJ databases">
        <authorList>
            <person name="Nowell W R."/>
        </authorList>
    </citation>
    <scope>NUCLEOTIDE SEQUENCE</scope>
</reference>
<dbReference type="PANTHER" id="PTHR45975:SF2">
    <property type="entry name" value="NUCLEOSOME-REMODELING FACTOR SUBUNIT BPTF"/>
    <property type="match status" value="1"/>
</dbReference>
<keyword evidence="2" id="KW-0479">Metal-binding</keyword>
<feature type="compositionally biased region" description="Polar residues" evidence="11">
    <location>
        <begin position="674"/>
        <end position="686"/>
    </location>
</feature>
<dbReference type="InterPro" id="IPR001487">
    <property type="entry name" value="Bromodomain"/>
</dbReference>
<comment type="subcellular location">
    <subcellularLocation>
        <location evidence="1">Nucleus</location>
    </subcellularLocation>
</comment>
<dbReference type="InterPro" id="IPR028941">
    <property type="entry name" value="WHIM2_dom"/>
</dbReference>
<feature type="domain" description="PHD-type" evidence="13">
    <location>
        <begin position="237"/>
        <end position="284"/>
    </location>
</feature>
<dbReference type="InterPro" id="IPR013083">
    <property type="entry name" value="Znf_RING/FYVE/PHD"/>
</dbReference>
<dbReference type="PROSITE" id="PS50827">
    <property type="entry name" value="DDT"/>
    <property type="match status" value="1"/>
</dbReference>
<feature type="domain" description="Bromo" evidence="12">
    <location>
        <begin position="2082"/>
        <end position="2152"/>
    </location>
</feature>
<dbReference type="GO" id="GO:0008270">
    <property type="term" value="F:zinc ion binding"/>
    <property type="evidence" value="ECO:0007669"/>
    <property type="project" value="UniProtKB-KW"/>
</dbReference>
<feature type="domain" description="PHD-type" evidence="13">
    <location>
        <begin position="2005"/>
        <end position="2056"/>
    </location>
</feature>
<evidence type="ECO:0000259" key="12">
    <source>
        <dbReference type="PROSITE" id="PS50014"/>
    </source>
</evidence>
<dbReference type="Pfam" id="PF15613">
    <property type="entry name" value="WSD"/>
    <property type="match status" value="1"/>
</dbReference>
<evidence type="ECO:0000313" key="15">
    <source>
        <dbReference type="EMBL" id="CAF3167851.1"/>
    </source>
</evidence>
<sequence>MQRSMDSDFEDENGICYTSKRRAHALVQHYDDDSFPSSSWTNPNENEIEEDQCSSSIDYYHHDQEDIDDEIFNLPISSNDLSVTPKQALHLATIYEFLRHFSPILRLSPFLFEHFCTSIIQSININNILFSQIHICLLRLLIKQDDDDGITYASETDIKGIIDLSFVTMDYITWPYILQLYITSHPQLKMFSSIVKEYPFNTDIQDKIDVLSALCDVALTTKTIRREFDDTKPKQHDDNCRQCQKRGDLLCCDRCEATYHLACLNPPLTSVPVVEWFCPVCVQNQVHGVSNCIPPRENRPFYLRHRCIGHDREQRRYWFVCRRLFVEDETGDDVRYYSTLDQFDVLLSYLDETGPEKLLVYRLQKRYNDIARCMQITADLLSTSLPLDDSASMINMNPTTLDYPSVLDDEEQKSLSMFTDGLTACYFDETRETQINYENLLDMIKSRIKPKENILVMHGQIDGIVDSDEKDTKLMVKKREFFVHSTNNYGCSSKLNGQNHYTNELPNSHDLIPVSRYNSSNRSMIEERLRRVHNIYNETQVALKRLNENDIDETIWQRYEQYQTTNKFPSHNRPYQTSHTSYPRSNYYRDYYTGNNYEDEDGMLLNNEYDDFGDDFFQQEENLDEFDMPFRKYESNRVYRGTSRGRPRGRGRPPLYGGRAGRGTHGHPPRGVNHLTTGSFQPNQRLIQPKIESPKLIEQSQPQQQPARNKRKPAKMKSVTVTNDDKPKRPGKVLRSGRISRKPRRDSETDFGSDNSDDSGAKDKETGSDDDEEFDLTQLGLGFGNASMSATKGRDGSSSSNDSLAVTNLPLTNFAAFAQSQLLATNLANGLLNTNEEFSNDSDFSVDSFETDESDDILSQKTKANSGNTDDEDLDDFTYSQTMLSLIKSMQPIHVKIDLDLVPRNRNINSNKDKILPSEGHIRYENCYQTNPLATRKQMLLSERDRRAHLSRKFSINNSPSFAWYSPSSSLTSNYSLKNLTDILRITLVYFENTIPLPFMHSHWKRYRYIWAKQLLDLSQHISLSKLIYLLLQFETCIKPVSYFDLFTDQVGYLKFRRETEKERDEAKKEEKDAFIRRKIDADSIIQTVHFTRPLKHSVHKQRGEEYRLAGGQGWTFIRSTRRTIIDSKKKTFDVNSLLTRRENMSNAIVNERNRIFNLLEIKLKTDLIDDANIENEFKNLLTTAKNDDDDFIDDLTFINYKIIDYNGISYRYPIMLEDTSRPFHLATATNDKKNLSNPFQLPLPWTYSFNDEIPPNIFILPPYILRRLARASMTLTDAPGFINSRLSGIGTRFGWPYPCGRPSVRTAWCYKVQTSTSCFALAHHIKYLWNCIRWDLITEKLSNIDESSITTQVDNDGITTTIQVLAKRDSGPYNSYCEYFVRKTIHSHMNDSSNLNIPISKSRSRAVPHPSSILTPNRLILSEQWLPERQLQPNQIKYYYQCLQDKTYQRLHKKTNGDRRKSKKKALTNTNPVQQQQQQQQPAKPFIVRIPHLQPKSTLNNESGKVVIVKASGDSSPSSSSTTTTTTTANLSLQQKSFSVVKLADGQIILVPTATVQQNDSGISKIIKASLSPPKPQPSPTAVPISPQERRLRPIAPAPIAPIQTSNELLNSLIIQQQQQLLLQQQQSEAIIPMEPTIIEEIPLATISDTITIDTSAALVKPKIEPMPIVTQKTKNLRKTIPISSTNDDKKIKIDPEEGIRIRICEAIVRTLISKIEREQNQELMKKRLKTSPTKLPVTDHRHIVLTRLLNERVDHLRKDFVTDRLHRKTALVKEQVQTQRLKQQQLILKQQQQQATIIKKEPITSDDEKKMVDNPTTPTVKKARKSTGNETKTKRQETPKSSEQKIKKTPGKRTRPLPPTKTTTSDQSPAPKKARRSNVDLSCEKRESSDNDENLLKNRKPLSSSSSTTTIANVAKMKSTEKPKKIITIKNSSNKKEKTEINLSDINCSCQRVDIPEKFFIQCELCSRWLHGTCVDLTPRLAEKLKEFICKDCTSSTQKAKERLYCVCQTPYDESEFYIGCDVCADWLHGSCVGITPEEADKFEVYVCPRCSTEKKQEFLNKPINNEKHKDLLTLTDQLLAHKMAWPFQKPVDIKDVPNYHTIIKEPMDLTTLKSKVMNSKFKTICDYIRDVNKIFNNCRQFNPMNSTFSQCANVVDNYFRQLLENLMIKGDN</sequence>
<proteinExistence type="predicted"/>
<dbReference type="PROSITE" id="PS01359">
    <property type="entry name" value="ZF_PHD_1"/>
    <property type="match status" value="1"/>
</dbReference>
<keyword evidence="3 10" id="KW-0863">Zinc-finger</keyword>